<keyword evidence="3" id="KW-0464">Manganese</keyword>
<comment type="caution">
    <text evidence="7">The sequence shown here is derived from an EMBL/GenBank/DDBJ whole genome shotgun (WGS) entry which is preliminary data.</text>
</comment>
<evidence type="ECO:0000256" key="3">
    <source>
        <dbReference type="ARBA" id="ARBA00023211"/>
    </source>
</evidence>
<evidence type="ECO:0000256" key="1">
    <source>
        <dbReference type="ARBA" id="ARBA00001936"/>
    </source>
</evidence>
<dbReference type="Gene3D" id="3.60.21.10">
    <property type="match status" value="1"/>
</dbReference>
<dbReference type="InterPro" id="IPR008271">
    <property type="entry name" value="Ser/Thr_kinase_AS"/>
</dbReference>
<comment type="catalytic activity">
    <reaction evidence="4">
        <text>O-phospho-L-threonyl-[protein] + H2O = L-threonyl-[protein] + phosphate</text>
        <dbReference type="Rhea" id="RHEA:47004"/>
        <dbReference type="Rhea" id="RHEA-COMP:11060"/>
        <dbReference type="Rhea" id="RHEA-COMP:11605"/>
        <dbReference type="ChEBI" id="CHEBI:15377"/>
        <dbReference type="ChEBI" id="CHEBI:30013"/>
        <dbReference type="ChEBI" id="CHEBI:43474"/>
        <dbReference type="ChEBI" id="CHEBI:61977"/>
        <dbReference type="EC" id="3.1.3.16"/>
    </reaction>
</comment>
<feature type="region of interest" description="Disordered" evidence="5">
    <location>
        <begin position="1159"/>
        <end position="1181"/>
    </location>
</feature>
<dbReference type="PROSITE" id="PS50011">
    <property type="entry name" value="PROTEIN_KINASE_DOM"/>
    <property type="match status" value="1"/>
</dbReference>
<evidence type="ECO:0000259" key="6">
    <source>
        <dbReference type="PROSITE" id="PS50011"/>
    </source>
</evidence>
<dbReference type="Gene3D" id="3.30.200.20">
    <property type="entry name" value="Phosphorylase Kinase, domain 1"/>
    <property type="match status" value="1"/>
</dbReference>
<dbReference type="Pfam" id="PF00069">
    <property type="entry name" value="Pkinase"/>
    <property type="match status" value="1"/>
</dbReference>
<dbReference type="Gene3D" id="1.10.510.10">
    <property type="entry name" value="Transferase(Phosphotransferase) domain 1"/>
    <property type="match status" value="1"/>
</dbReference>
<dbReference type="InterPro" id="IPR000719">
    <property type="entry name" value="Prot_kinase_dom"/>
</dbReference>
<protein>
    <recommendedName>
        <fullName evidence="4">Serine/threonine-protein phosphatase</fullName>
        <ecNumber evidence="4">3.1.3.16</ecNumber>
    </recommendedName>
</protein>
<evidence type="ECO:0000313" key="7">
    <source>
        <dbReference type="EMBL" id="CAK9075110.1"/>
    </source>
</evidence>
<dbReference type="EMBL" id="CAXAMN010023084">
    <property type="protein sequence ID" value="CAK9075110.1"/>
    <property type="molecule type" value="Genomic_DNA"/>
</dbReference>
<dbReference type="PROSITE" id="PS00125">
    <property type="entry name" value="SER_THR_PHOSPHATASE"/>
    <property type="match status" value="1"/>
</dbReference>
<feature type="region of interest" description="Disordered" evidence="5">
    <location>
        <begin position="869"/>
        <end position="893"/>
    </location>
</feature>
<reference evidence="7 8" key="1">
    <citation type="submission" date="2024-02" db="EMBL/GenBank/DDBJ databases">
        <authorList>
            <person name="Chen Y."/>
            <person name="Shah S."/>
            <person name="Dougan E. K."/>
            <person name="Thang M."/>
            <person name="Chan C."/>
        </authorList>
    </citation>
    <scope>NUCLEOTIDE SEQUENCE [LARGE SCALE GENOMIC DNA]</scope>
</reference>
<dbReference type="SUPFAM" id="SSF56112">
    <property type="entry name" value="Protein kinase-like (PK-like)"/>
    <property type="match status" value="1"/>
</dbReference>
<proteinExistence type="inferred from homology"/>
<dbReference type="InterPro" id="IPR018247">
    <property type="entry name" value="EF_Hand_1_Ca_BS"/>
</dbReference>
<evidence type="ECO:0000256" key="2">
    <source>
        <dbReference type="ARBA" id="ARBA00022723"/>
    </source>
</evidence>
<sequence>MKDLLRGMEDDRQKALGDVLDHLADGHLPTEEEALRLLQAGAKHFAQLPTLVPITVSKGASLHVVGDLHGQFCELMTVISLCGLPSQSNMFLFNGDFVDRGGRSVEVMMALVSMALAAPGRVFLNRGNHEFAYMSRNYGFEEEALQKYPRRVFEAFQELFISLPLASLVNRSVFVAHGGLFRSRAVGLKDVATIDRFAPTLGEVAQDLLWSDPINEDGRHLSQRGAGILFGPDVTEEFCQDNDLLCCIRSHEVKHRGYEWQRGGRCLTIFSAANYIGRMGNLGAVCHIAPAAERIEAADLSISRGRPGQRRKRAAEPQFGEGAEPQNSVVVRPKKVRFKVLWRMLSETAARRFVPEPDDLWPRWNGAAIRAEHSAQINPFPSNRSASHCERTTIPEPNPEAPSPSLVSGLPNFETLEVAGGPTTARGLACIVLKQAMLLMFYMSRQGYKSVNSLFFQRKYQVTFQHRRSASSPISPNKPQLRPHSVAVPAAAGTGQLRSATGQKAIDTISELLKDRNVLKRAVVQCFKRVEEDDDCVDCDGLTQVCEALSKVLELPMVAFGDLQNNFLCFDFDGSGMLEVNEVYKVVKHQLRQYRKQLGGETHQVNMPFRTLQQAGYTVYKELGRGSQGVAKLAKDPTGREFCVKCLKKDSMSISGIEELQEEFQTLQLLAHDNIAHVTELFQDSQFYYMVGEPYHGGDFMTLTQRAKEQQVPMTEEWWRGIFRQCAEALEFMHEQSMMHCDIKEPNIMIKTKDFRKPEVVVIDFGVCRAMVTASNGMPGGTPGYMPPETIKQRKWFPRGDVFCLGVTFIQVLLDKSPPTGPRTTSTPGGIFVEGCRTIEETVVLPRRHFSFLPRKFRALITLPPLRPHVPRVTGTSPQKPRGGKERKSLTKAKQEPAMAVPGCYGDFCQVEFKYPQSLQDIETSGDAWSRTGRALCLRHAELDGHQLGMLLRPEELVACMEEEEDEKPPRTVNPKAPLFEVQASQVLEARSHPQLCQWLMALDWRIDPEDAALILTATEQLRADEEKGDMQKLLDVSVAGMRYRLRPVKVCQTCLSTYKVINQVITMVRHQRRDVWAKMQLDRRKKQEEKAKEDAQNAYIDRVVGCPEERAARMAQQAKAPPALPRRSVLFDEEVQEWMRDIPDSPVTAELMQQQWMKETTPSDETRLPAPPCSPETGQRRRALLSLNLPMA</sequence>
<dbReference type="SUPFAM" id="SSF56300">
    <property type="entry name" value="Metallo-dependent phosphatases"/>
    <property type="match status" value="1"/>
</dbReference>
<dbReference type="PROSITE" id="PS00108">
    <property type="entry name" value="PROTEIN_KINASE_ST"/>
    <property type="match status" value="1"/>
</dbReference>
<dbReference type="PROSITE" id="PS00018">
    <property type="entry name" value="EF_HAND_1"/>
    <property type="match status" value="1"/>
</dbReference>
<accession>A0ABP0PK66</accession>
<feature type="compositionally biased region" description="Basic and acidic residues" evidence="5">
    <location>
        <begin position="883"/>
        <end position="893"/>
    </location>
</feature>
<dbReference type="SMART" id="SM00220">
    <property type="entry name" value="S_TKc"/>
    <property type="match status" value="1"/>
</dbReference>
<organism evidence="7 8">
    <name type="scientific">Durusdinium trenchii</name>
    <dbReference type="NCBI Taxonomy" id="1381693"/>
    <lineage>
        <taxon>Eukaryota</taxon>
        <taxon>Sar</taxon>
        <taxon>Alveolata</taxon>
        <taxon>Dinophyceae</taxon>
        <taxon>Suessiales</taxon>
        <taxon>Symbiodiniaceae</taxon>
        <taxon>Durusdinium</taxon>
    </lineage>
</organism>
<comment type="similarity">
    <text evidence="4">Belongs to the PPP phosphatase family.</text>
</comment>
<dbReference type="PRINTS" id="PR00114">
    <property type="entry name" value="STPHPHTASE"/>
</dbReference>
<keyword evidence="4" id="KW-0378">Hydrolase</keyword>
<dbReference type="Proteomes" id="UP001642484">
    <property type="component" value="Unassembled WGS sequence"/>
</dbReference>
<evidence type="ECO:0000256" key="5">
    <source>
        <dbReference type="SAM" id="MobiDB-lite"/>
    </source>
</evidence>
<dbReference type="InterPro" id="IPR004843">
    <property type="entry name" value="Calcineurin-like_PHP"/>
</dbReference>
<evidence type="ECO:0000256" key="4">
    <source>
        <dbReference type="RuleBase" id="RU004273"/>
    </source>
</evidence>
<comment type="cofactor">
    <cofactor evidence="1">
        <name>Mn(2+)</name>
        <dbReference type="ChEBI" id="CHEBI:29035"/>
    </cofactor>
</comment>
<evidence type="ECO:0000313" key="8">
    <source>
        <dbReference type="Proteomes" id="UP001642484"/>
    </source>
</evidence>
<dbReference type="PANTHER" id="PTHR45668:SF13">
    <property type="entry name" value="SERINE_THREONINE-PROTEIN PHOSPHATASE"/>
    <property type="match status" value="1"/>
</dbReference>
<dbReference type="InterPro" id="IPR011009">
    <property type="entry name" value="Kinase-like_dom_sf"/>
</dbReference>
<feature type="domain" description="Protein kinase" evidence="6">
    <location>
        <begin position="617"/>
        <end position="880"/>
    </location>
</feature>
<dbReference type="EC" id="3.1.3.16" evidence="4"/>
<feature type="region of interest" description="Disordered" evidence="5">
    <location>
        <begin position="378"/>
        <end position="405"/>
    </location>
</feature>
<dbReference type="InterPro" id="IPR006186">
    <property type="entry name" value="Ser/Thr-sp_prot-phosphatase"/>
</dbReference>
<dbReference type="CDD" id="cd00180">
    <property type="entry name" value="PKc"/>
    <property type="match status" value="1"/>
</dbReference>
<gene>
    <name evidence="7" type="ORF">CCMP2556_LOCUS36994</name>
</gene>
<dbReference type="SMART" id="SM00156">
    <property type="entry name" value="PP2Ac"/>
    <property type="match status" value="1"/>
</dbReference>
<dbReference type="PANTHER" id="PTHR45668">
    <property type="entry name" value="SERINE/THREONINE-PROTEIN PHOSPHATASE 5-RELATED"/>
    <property type="match status" value="1"/>
</dbReference>
<dbReference type="InterPro" id="IPR029052">
    <property type="entry name" value="Metallo-depent_PP-like"/>
</dbReference>
<keyword evidence="8" id="KW-1185">Reference proteome</keyword>
<feature type="region of interest" description="Disordered" evidence="5">
    <location>
        <begin position="300"/>
        <end position="325"/>
    </location>
</feature>
<dbReference type="InterPro" id="IPR051134">
    <property type="entry name" value="PPP_phosphatase"/>
</dbReference>
<dbReference type="Pfam" id="PF00149">
    <property type="entry name" value="Metallophos"/>
    <property type="match status" value="1"/>
</dbReference>
<keyword evidence="2" id="KW-0479">Metal-binding</keyword>
<name>A0ABP0PK66_9DINO</name>